<comment type="pathway">
    <text evidence="6">Porphyrin-containing compound metabolism; protoheme biosynthesis.</text>
</comment>
<dbReference type="InterPro" id="IPR004572">
    <property type="entry name" value="Protoporphyrinogen_oxidase"/>
</dbReference>
<feature type="domain" description="Amine oxidase" evidence="7">
    <location>
        <begin position="27"/>
        <end position="412"/>
    </location>
</feature>
<keyword evidence="6" id="KW-0963">Cytoplasm</keyword>
<organism evidence="8 9">
    <name type="scientific">Hoylesella loescheii DSM 19665 = JCM 12249 = ATCC 15930</name>
    <dbReference type="NCBI Taxonomy" id="1122985"/>
    <lineage>
        <taxon>Bacteria</taxon>
        <taxon>Pseudomonadati</taxon>
        <taxon>Bacteroidota</taxon>
        <taxon>Bacteroidia</taxon>
        <taxon>Bacteroidales</taxon>
        <taxon>Prevotellaceae</taxon>
        <taxon>Hoylesella</taxon>
    </lineage>
</organism>
<evidence type="ECO:0000259" key="7">
    <source>
        <dbReference type="Pfam" id="PF01593"/>
    </source>
</evidence>
<dbReference type="InterPro" id="IPR002937">
    <property type="entry name" value="Amino_oxidase"/>
</dbReference>
<name>A0A069QIE5_HOYLO</name>
<dbReference type="EMBL" id="JNGW01000050">
    <property type="protein sequence ID" value="KDR52613.1"/>
    <property type="molecule type" value="Genomic_DNA"/>
</dbReference>
<proteinExistence type="inferred from homology"/>
<dbReference type="PANTHER" id="PTHR42923">
    <property type="entry name" value="PROTOPORPHYRINOGEN OXIDASE"/>
    <property type="match status" value="1"/>
</dbReference>
<dbReference type="Gene3D" id="3.90.660.20">
    <property type="entry name" value="Protoporphyrinogen oxidase, mitochondrial, domain 2"/>
    <property type="match status" value="1"/>
</dbReference>
<dbReference type="HOGENOM" id="CLU_009629_3_0_10"/>
<dbReference type="GO" id="GO:0004729">
    <property type="term" value="F:oxygen-dependent protoporphyrinogen oxidase activity"/>
    <property type="evidence" value="ECO:0007669"/>
    <property type="project" value="UniProtKB-UniRule"/>
</dbReference>
<keyword evidence="2 6" id="KW-0285">Flavoprotein</keyword>
<evidence type="ECO:0000256" key="2">
    <source>
        <dbReference type="ARBA" id="ARBA00022630"/>
    </source>
</evidence>
<dbReference type="EC" id="1.3.3.15" evidence="6"/>
<dbReference type="NCBIfam" id="TIGR00562">
    <property type="entry name" value="proto_IX_ox"/>
    <property type="match status" value="1"/>
</dbReference>
<dbReference type="RefSeq" id="WP_018966901.1">
    <property type="nucleotide sequence ID" value="NZ_KB899212.1"/>
</dbReference>
<dbReference type="InterPro" id="IPR036188">
    <property type="entry name" value="FAD/NAD-bd_sf"/>
</dbReference>
<evidence type="ECO:0000256" key="4">
    <source>
        <dbReference type="ARBA" id="ARBA00023002"/>
    </source>
</evidence>
<evidence type="ECO:0000256" key="6">
    <source>
        <dbReference type="RuleBase" id="RU364052"/>
    </source>
</evidence>
<dbReference type="GO" id="GO:0006783">
    <property type="term" value="P:heme biosynthetic process"/>
    <property type="evidence" value="ECO:0007669"/>
    <property type="project" value="UniProtKB-UniRule"/>
</dbReference>
<dbReference type="InterPro" id="IPR050464">
    <property type="entry name" value="Zeta_carotene_desat/Oxidored"/>
</dbReference>
<evidence type="ECO:0000256" key="1">
    <source>
        <dbReference type="ARBA" id="ARBA00001974"/>
    </source>
</evidence>
<dbReference type="Pfam" id="PF01593">
    <property type="entry name" value="Amino_oxidase"/>
    <property type="match status" value="1"/>
</dbReference>
<evidence type="ECO:0000313" key="9">
    <source>
        <dbReference type="Proteomes" id="UP000027442"/>
    </source>
</evidence>
<accession>A0A069QIE5</accession>
<comment type="function">
    <text evidence="6">Involved in coproporphyrin-dependent heme b biosynthesis. Catalyzes the oxidation of coproporphyrinogen III to coproporphyrin III.</text>
</comment>
<dbReference type="SUPFAM" id="SSF54373">
    <property type="entry name" value="FAD-linked reductases, C-terminal domain"/>
    <property type="match status" value="1"/>
</dbReference>
<sequence length="473" mass="52165">MYMQDNNLKDCLKHNAKPQILIVGAGLTGLTAAHVLRKQGKDVLVIEKENRIGGQIRTFEEQGFVYESGPNTGMVAYPEVAELFADLAPYGCKLLTACEEAKQRWIWKGGRFHALPVGLKASVQTTLFSWHDKLRILAEPFRKVGTDEDESVAQLVRRRLGDSFERYAVDPFISGVYAGDPERLVTRYALPKLYNLEHTYGSFVRGAIAKMRQPKTPRDLLATKKVFSAEGGLQRLIDALGRSVGETNIVLGAQDLHLQPTERGWEAEYTRADGTVCHVVAQQVVTTVGAYALPSLLPFAPQDMMDAITTLRYAPVVQVSVGFGDVNGQRNKAFGGLVPSCENRRILGVLFPASCFEGRAPVQGDLFSVFVGGIKHPEVTDMSDVELTQLVLAELRQMLHLPADLQPSLLRIFRHRHAIPQYEVSSGKRFEAINALQGQYKGLIVGGNLRNGIGMADRIKQGAAIIPQELANF</sequence>
<comment type="catalytic activity">
    <reaction evidence="6">
        <text>coproporphyrinogen III + 3 O2 = coproporphyrin III + 3 H2O2</text>
        <dbReference type="Rhea" id="RHEA:43436"/>
        <dbReference type="ChEBI" id="CHEBI:15379"/>
        <dbReference type="ChEBI" id="CHEBI:16240"/>
        <dbReference type="ChEBI" id="CHEBI:57309"/>
        <dbReference type="ChEBI" id="CHEBI:131725"/>
        <dbReference type="EC" id="1.3.3.15"/>
    </reaction>
</comment>
<dbReference type="Gene3D" id="3.50.50.60">
    <property type="entry name" value="FAD/NAD(P)-binding domain"/>
    <property type="match status" value="1"/>
</dbReference>
<keyword evidence="4 6" id="KW-0560">Oxidoreductase</keyword>
<protein>
    <recommendedName>
        <fullName evidence="6">Coproporphyrinogen III oxidase</fullName>
        <ecNumber evidence="6">1.3.3.15</ecNumber>
    </recommendedName>
</protein>
<comment type="similarity">
    <text evidence="6">Belongs to the protoporphyrinogen/coproporphyrinogen oxidase family. Coproporphyrinogen III oxidase subfamily.</text>
</comment>
<evidence type="ECO:0000313" key="8">
    <source>
        <dbReference type="EMBL" id="KDR52613.1"/>
    </source>
</evidence>
<dbReference type="SUPFAM" id="SSF51905">
    <property type="entry name" value="FAD/NAD(P)-binding domain"/>
    <property type="match status" value="1"/>
</dbReference>
<dbReference type="GO" id="GO:0005737">
    <property type="term" value="C:cytoplasm"/>
    <property type="evidence" value="ECO:0007669"/>
    <property type="project" value="UniProtKB-SubCell"/>
</dbReference>
<evidence type="ECO:0000256" key="3">
    <source>
        <dbReference type="ARBA" id="ARBA00022827"/>
    </source>
</evidence>
<comment type="subcellular location">
    <subcellularLocation>
        <location evidence="6">Cytoplasm</location>
    </subcellularLocation>
</comment>
<dbReference type="Proteomes" id="UP000027442">
    <property type="component" value="Unassembled WGS sequence"/>
</dbReference>
<dbReference type="AlphaFoldDB" id="A0A069QIE5"/>
<keyword evidence="9" id="KW-1185">Reference proteome</keyword>
<dbReference type="UniPathway" id="UPA00252"/>
<gene>
    <name evidence="8" type="ORF">HMPREF1991_01318</name>
</gene>
<evidence type="ECO:0000256" key="5">
    <source>
        <dbReference type="ARBA" id="ARBA00023133"/>
    </source>
</evidence>
<dbReference type="eggNOG" id="COG1232">
    <property type="taxonomic scope" value="Bacteria"/>
</dbReference>
<keyword evidence="3 6" id="KW-0274">FAD</keyword>
<comment type="cofactor">
    <cofactor evidence="1 6">
        <name>FAD</name>
        <dbReference type="ChEBI" id="CHEBI:57692"/>
    </cofactor>
</comment>
<dbReference type="PANTHER" id="PTHR42923:SF3">
    <property type="entry name" value="PROTOPORPHYRINOGEN OXIDASE"/>
    <property type="match status" value="1"/>
</dbReference>
<dbReference type="PATRIC" id="fig|1122985.7.peg.1367"/>
<reference evidence="8 9" key="1">
    <citation type="submission" date="2013-08" db="EMBL/GenBank/DDBJ databases">
        <authorList>
            <person name="Weinstock G."/>
            <person name="Sodergren E."/>
            <person name="Wylie T."/>
            <person name="Fulton L."/>
            <person name="Fulton R."/>
            <person name="Fronick C."/>
            <person name="O'Laughlin M."/>
            <person name="Godfrey J."/>
            <person name="Miner T."/>
            <person name="Herter B."/>
            <person name="Appelbaum E."/>
            <person name="Cordes M."/>
            <person name="Lek S."/>
            <person name="Wollam A."/>
            <person name="Pepin K.H."/>
            <person name="Palsikar V.B."/>
            <person name="Mitreva M."/>
            <person name="Wilson R.K."/>
        </authorList>
    </citation>
    <scope>NUCLEOTIDE SEQUENCE [LARGE SCALE GENOMIC DNA]</scope>
    <source>
        <strain evidence="8 9">ATCC 15930</strain>
    </source>
</reference>
<keyword evidence="5 6" id="KW-0350">Heme biosynthesis</keyword>
<dbReference type="Gene3D" id="1.10.3110.10">
    <property type="entry name" value="protoporphyrinogen ix oxidase, domain 3"/>
    <property type="match status" value="1"/>
</dbReference>
<comment type="caution">
    <text evidence="8">The sequence shown here is derived from an EMBL/GenBank/DDBJ whole genome shotgun (WGS) entry which is preliminary data.</text>
</comment>